<protein>
    <recommendedName>
        <fullName evidence="1">RNase H type-1 domain-containing protein</fullName>
    </recommendedName>
</protein>
<comment type="caution">
    <text evidence="2">The sequence shown here is derived from an EMBL/GenBank/DDBJ whole genome shotgun (WGS) entry which is preliminary data.</text>
</comment>
<dbReference type="PANTHER" id="PTHR47723">
    <property type="entry name" value="OS05G0353850 PROTEIN"/>
    <property type="match status" value="1"/>
</dbReference>
<feature type="non-terminal residue" evidence="2">
    <location>
        <position position="1"/>
    </location>
</feature>
<dbReference type="PANTHER" id="PTHR47723:SF24">
    <property type="entry name" value="RNASE H TYPE-1 DOMAIN-CONTAINING PROTEIN"/>
    <property type="match status" value="1"/>
</dbReference>
<dbReference type="Proteomes" id="UP000593578">
    <property type="component" value="Unassembled WGS sequence"/>
</dbReference>
<feature type="non-terminal residue" evidence="2">
    <location>
        <position position="260"/>
    </location>
</feature>
<feature type="domain" description="RNase H type-1" evidence="1">
    <location>
        <begin position="178"/>
        <end position="258"/>
    </location>
</feature>
<reference evidence="2 3" key="1">
    <citation type="journal article" date="2019" name="Genome Biol. Evol.">
        <title>Insights into the evolution of the New World diploid cottons (Gossypium, subgenus Houzingenia) based on genome sequencing.</title>
        <authorList>
            <person name="Grover C.E."/>
            <person name="Arick M.A. 2nd"/>
            <person name="Thrash A."/>
            <person name="Conover J.L."/>
            <person name="Sanders W.S."/>
            <person name="Peterson D.G."/>
            <person name="Frelichowski J.E."/>
            <person name="Scheffler J.A."/>
            <person name="Scheffler B.E."/>
            <person name="Wendel J.F."/>
        </authorList>
    </citation>
    <scope>NUCLEOTIDE SEQUENCE [LARGE SCALE GENOMIC DNA]</scope>
    <source>
        <strain evidence="2">8</strain>
        <tissue evidence="2">Leaf</tissue>
    </source>
</reference>
<dbReference type="SUPFAM" id="SSF53098">
    <property type="entry name" value="Ribonuclease H-like"/>
    <property type="match status" value="1"/>
</dbReference>
<proteinExistence type="predicted"/>
<dbReference type="Pfam" id="PF13456">
    <property type="entry name" value="RVT_3"/>
    <property type="match status" value="1"/>
</dbReference>
<dbReference type="InterPro" id="IPR002156">
    <property type="entry name" value="RNaseH_domain"/>
</dbReference>
<organism evidence="2 3">
    <name type="scientific">Gossypium raimondii</name>
    <name type="common">Peruvian cotton</name>
    <name type="synonym">Gossypium klotzschianum subsp. raimondii</name>
    <dbReference type="NCBI Taxonomy" id="29730"/>
    <lineage>
        <taxon>Eukaryota</taxon>
        <taxon>Viridiplantae</taxon>
        <taxon>Streptophyta</taxon>
        <taxon>Embryophyta</taxon>
        <taxon>Tracheophyta</taxon>
        <taxon>Spermatophyta</taxon>
        <taxon>Magnoliopsida</taxon>
        <taxon>eudicotyledons</taxon>
        <taxon>Gunneridae</taxon>
        <taxon>Pentapetalae</taxon>
        <taxon>rosids</taxon>
        <taxon>malvids</taxon>
        <taxon>Malvales</taxon>
        <taxon>Malvaceae</taxon>
        <taxon>Malvoideae</taxon>
        <taxon>Gossypium</taxon>
    </lineage>
</organism>
<dbReference type="InterPro" id="IPR012337">
    <property type="entry name" value="RNaseH-like_sf"/>
</dbReference>
<accession>A0A7J8QDF6</accession>
<sequence>DGKSIWVWHDSWIPHIGPLLKVIPSTWSLEPDCYLEDMVTPDGAWNLDLFRIWVLEDIILLLVSIPLPHLDAGSDRISWLPSSKGTSESTFLPLAYPQATPSYQLGTCKERHNLERVRRGIGQDASCPVCGHVVEDTLHVLRDCLAVNEVWEQVVPRSPATGFFNSNLFDWLVSNLQSHKFMVSTEGILDGLTLIRDRGLDRLLIHTDSVEVAESLQTKNSDLSMSVLVRRIHQLLKDNKHWVVSHVPREANQIADQITK</sequence>
<evidence type="ECO:0000313" key="2">
    <source>
        <dbReference type="EMBL" id="MBA0599498.1"/>
    </source>
</evidence>
<evidence type="ECO:0000259" key="1">
    <source>
        <dbReference type="Pfam" id="PF13456"/>
    </source>
</evidence>
<dbReference type="GO" id="GO:0003676">
    <property type="term" value="F:nucleic acid binding"/>
    <property type="evidence" value="ECO:0007669"/>
    <property type="project" value="InterPro"/>
</dbReference>
<gene>
    <name evidence="2" type="ORF">Gorai_005715</name>
</gene>
<dbReference type="InterPro" id="IPR036397">
    <property type="entry name" value="RNaseH_sf"/>
</dbReference>
<dbReference type="AlphaFoldDB" id="A0A7J8QDF6"/>
<name>A0A7J8QDF6_GOSRA</name>
<evidence type="ECO:0000313" key="3">
    <source>
        <dbReference type="Proteomes" id="UP000593578"/>
    </source>
</evidence>
<dbReference type="InterPro" id="IPR053151">
    <property type="entry name" value="RNase_H-like"/>
</dbReference>
<dbReference type="GO" id="GO:0004523">
    <property type="term" value="F:RNA-DNA hybrid ribonuclease activity"/>
    <property type="evidence" value="ECO:0007669"/>
    <property type="project" value="InterPro"/>
</dbReference>
<dbReference type="Gene3D" id="3.30.420.10">
    <property type="entry name" value="Ribonuclease H-like superfamily/Ribonuclease H"/>
    <property type="match status" value="1"/>
</dbReference>
<dbReference type="EMBL" id="JABEZZ010000011">
    <property type="protein sequence ID" value="MBA0599498.1"/>
    <property type="molecule type" value="Genomic_DNA"/>
</dbReference>